<name>A0ABT1Q4A2_9ACTN</name>
<dbReference type="Proteomes" id="UP001057702">
    <property type="component" value="Unassembled WGS sequence"/>
</dbReference>
<keyword evidence="2" id="KW-1185">Reference proteome</keyword>
<proteinExistence type="predicted"/>
<comment type="caution">
    <text evidence="1">The sequence shown here is derived from an EMBL/GenBank/DDBJ whole genome shotgun (WGS) entry which is preliminary data.</text>
</comment>
<dbReference type="EMBL" id="JANFNG010000040">
    <property type="protein sequence ID" value="MCQ4084720.1"/>
    <property type="molecule type" value="Genomic_DNA"/>
</dbReference>
<evidence type="ECO:0000313" key="2">
    <source>
        <dbReference type="Proteomes" id="UP001057702"/>
    </source>
</evidence>
<sequence length="56" mass="6095">MDVIPGVTNGGRLAAEAPQGEYLLVPHGDHLLGNARADWLPSTADWLADRLQLTDW</sequence>
<gene>
    <name evidence="1" type="ORF">NGB36_30135</name>
</gene>
<evidence type="ECO:0000313" key="1">
    <source>
        <dbReference type="EMBL" id="MCQ4084720.1"/>
    </source>
</evidence>
<accession>A0ABT1Q4A2</accession>
<organism evidence="1 2">
    <name type="scientific">Streptomyces humicola</name>
    <dbReference type="NCBI Taxonomy" id="2953240"/>
    <lineage>
        <taxon>Bacteria</taxon>
        <taxon>Bacillati</taxon>
        <taxon>Actinomycetota</taxon>
        <taxon>Actinomycetes</taxon>
        <taxon>Kitasatosporales</taxon>
        <taxon>Streptomycetaceae</taxon>
        <taxon>Streptomyces</taxon>
    </lineage>
</organism>
<dbReference type="RefSeq" id="WP_255923798.1">
    <property type="nucleotide sequence ID" value="NZ_JANFNG010000040.1"/>
</dbReference>
<reference evidence="1" key="1">
    <citation type="submission" date="2022-06" db="EMBL/GenBank/DDBJ databases">
        <title>Draft genome sequence of Streptomyces sp. RB6PN25 isolated from peat swamp forest in Thailand.</title>
        <authorList>
            <person name="Duangmal K."/>
            <person name="Klaysubun C."/>
        </authorList>
    </citation>
    <scope>NUCLEOTIDE SEQUENCE</scope>
    <source>
        <strain evidence="1">RB6PN25</strain>
    </source>
</reference>
<protein>
    <submittedName>
        <fullName evidence="1">Uncharacterized protein</fullName>
    </submittedName>
</protein>